<dbReference type="GeneID" id="15141794"/>
<evidence type="ECO:0000313" key="1">
    <source>
        <dbReference type="EMBL" id="RHK07504.1"/>
    </source>
</evidence>
<evidence type="ECO:0000313" key="2">
    <source>
        <dbReference type="Proteomes" id="UP000286288"/>
    </source>
</evidence>
<dbReference type="AlphaFoldDB" id="A0A1I1RLS7"/>
<gene>
    <name evidence="1" type="ORF">DW084_04485</name>
</gene>
<protein>
    <submittedName>
        <fullName evidence="1">Uncharacterized protein</fullName>
    </submittedName>
</protein>
<dbReference type="RefSeq" id="WP_005225703.1">
    <property type="nucleotide sequence ID" value="NZ_CABGPQ010000003.1"/>
</dbReference>
<dbReference type="OrthoDB" id="9946611at2"/>
<reference evidence="1 2" key="1">
    <citation type="submission" date="2018-08" db="EMBL/GenBank/DDBJ databases">
        <title>A genome reference for cultivated species of the human gut microbiota.</title>
        <authorList>
            <person name="Zou Y."/>
            <person name="Xue W."/>
            <person name="Luo G."/>
        </authorList>
    </citation>
    <scope>NUCLEOTIDE SEQUENCE [LARGE SCALE GENOMIC DNA]</scope>
    <source>
        <strain evidence="1 2">AF48-16</strain>
    </source>
</reference>
<proteinExistence type="predicted"/>
<organism evidence="1 2">
    <name type="scientific">Enterococcus casseliflavus</name>
    <name type="common">Enterococcus flavescens</name>
    <dbReference type="NCBI Taxonomy" id="37734"/>
    <lineage>
        <taxon>Bacteria</taxon>
        <taxon>Bacillati</taxon>
        <taxon>Bacillota</taxon>
        <taxon>Bacilli</taxon>
        <taxon>Lactobacillales</taxon>
        <taxon>Enterococcaceae</taxon>
        <taxon>Enterococcus</taxon>
    </lineage>
</organism>
<name>A0A1I1RLS7_ENTCA</name>
<comment type="caution">
    <text evidence="1">The sequence shown here is derived from an EMBL/GenBank/DDBJ whole genome shotgun (WGS) entry which is preliminary data.</text>
</comment>
<dbReference type="EMBL" id="QRMZ01000004">
    <property type="protein sequence ID" value="RHK07504.1"/>
    <property type="molecule type" value="Genomic_DNA"/>
</dbReference>
<accession>A0A1I1RLS7</accession>
<sequence length="83" mass="9514">MGIYAICLFFGCQIWLTKSAQGKKIQEVPFWRMLLFGILGVAAAILLSRQFPWGPFLTITATIVCSSLLLTRFTAFYEEMRMR</sequence>
<dbReference type="Proteomes" id="UP000286288">
    <property type="component" value="Unassembled WGS sequence"/>
</dbReference>